<dbReference type="InterPro" id="IPR008995">
    <property type="entry name" value="Mo/tungstate-bd_C_term_dom"/>
</dbReference>
<dbReference type="GO" id="GO:0043190">
    <property type="term" value="C:ATP-binding cassette (ABC) transporter complex"/>
    <property type="evidence" value="ECO:0007669"/>
    <property type="project" value="InterPro"/>
</dbReference>
<dbReference type="SMART" id="SM00382">
    <property type="entry name" value="AAA"/>
    <property type="match status" value="1"/>
</dbReference>
<dbReference type="InterPro" id="IPR017871">
    <property type="entry name" value="ABC_transporter-like_CS"/>
</dbReference>
<sequence>MMSGPMPDMDDAVAIADTGAATPEVKVRARNLKKTFRRSNGELVRAVDDVSVAVEAGKMLILLGPSGCGKTTLLRCIAGLERPDEGEIWANDRLMFSKSPAVNAPPESRGLAMMFQSYAVWPHMTVAENVAFPLVSRGYPKREIPAKVAAALKRVGIPSLGDQYPNRLSGGQQQRVALARSLVVDPQVVLFDEPLSNVDAKVREDLRVELVAQQREVGFAGIYVTHDQVEALQLADQVAVLREGRIEQLGTPEDVYCRPATRYVANFVGRVNEVEATITMGSGNDNLAAADTPLGRLRGYPMAPDLTPGTKVMALFRPECVEISDKGASHNALTGSLLRTQFSGAHRDHLLTTDDGHRLLVSEMGRFAGKTFSPGDRLTLVVDSKSVLFYPL</sequence>
<dbReference type="EMBL" id="BMCP01000008">
    <property type="protein sequence ID" value="GGE54793.1"/>
    <property type="molecule type" value="Genomic_DNA"/>
</dbReference>
<gene>
    <name evidence="5" type="primary">sfuC</name>
    <name evidence="5" type="ORF">GCM10007276_34730</name>
</gene>
<comment type="caution">
    <text evidence="5">The sequence shown here is derived from an EMBL/GenBank/DDBJ whole genome shotgun (WGS) entry which is preliminary data.</text>
</comment>
<feature type="domain" description="ABC transporter" evidence="4">
    <location>
        <begin position="27"/>
        <end position="268"/>
    </location>
</feature>
<dbReference type="SUPFAM" id="SSF50331">
    <property type="entry name" value="MOP-like"/>
    <property type="match status" value="1"/>
</dbReference>
<name>A0A8J2YN87_9RHOB</name>
<reference evidence="5" key="2">
    <citation type="submission" date="2020-09" db="EMBL/GenBank/DDBJ databases">
        <authorList>
            <person name="Sun Q."/>
            <person name="Sedlacek I."/>
        </authorList>
    </citation>
    <scope>NUCLEOTIDE SEQUENCE</scope>
    <source>
        <strain evidence="5">CCM 7684</strain>
    </source>
</reference>
<reference evidence="5" key="1">
    <citation type="journal article" date="2014" name="Int. J. Syst. Evol. Microbiol.">
        <title>Complete genome sequence of Corynebacterium casei LMG S-19264T (=DSM 44701T), isolated from a smear-ripened cheese.</title>
        <authorList>
            <consortium name="US DOE Joint Genome Institute (JGI-PGF)"/>
            <person name="Walter F."/>
            <person name="Albersmeier A."/>
            <person name="Kalinowski J."/>
            <person name="Ruckert C."/>
        </authorList>
    </citation>
    <scope>NUCLEOTIDE SEQUENCE</scope>
    <source>
        <strain evidence="5">CCM 7684</strain>
    </source>
</reference>
<dbReference type="InterPro" id="IPR003439">
    <property type="entry name" value="ABC_transporter-like_ATP-bd"/>
</dbReference>
<evidence type="ECO:0000313" key="5">
    <source>
        <dbReference type="EMBL" id="GGE54793.1"/>
    </source>
</evidence>
<keyword evidence="6" id="KW-1185">Reference proteome</keyword>
<dbReference type="GO" id="GO:0022857">
    <property type="term" value="F:transmembrane transporter activity"/>
    <property type="evidence" value="ECO:0007669"/>
    <property type="project" value="InterPro"/>
</dbReference>
<dbReference type="GO" id="GO:0005524">
    <property type="term" value="F:ATP binding"/>
    <property type="evidence" value="ECO:0007669"/>
    <property type="project" value="UniProtKB-KW"/>
</dbReference>
<dbReference type="FunFam" id="3.40.50.300:FF:000425">
    <property type="entry name" value="Probable ABC transporter, ATP-binding subunit"/>
    <property type="match status" value="1"/>
</dbReference>
<dbReference type="Proteomes" id="UP000602745">
    <property type="component" value="Unassembled WGS sequence"/>
</dbReference>
<dbReference type="PANTHER" id="PTHR42781:SF4">
    <property type="entry name" value="SPERMIDINE_PUTRESCINE IMPORT ATP-BINDING PROTEIN POTA"/>
    <property type="match status" value="1"/>
</dbReference>
<evidence type="ECO:0000256" key="2">
    <source>
        <dbReference type="ARBA" id="ARBA00022741"/>
    </source>
</evidence>
<dbReference type="AlphaFoldDB" id="A0A8J2YN87"/>
<keyword evidence="3 5" id="KW-0067">ATP-binding</keyword>
<dbReference type="SUPFAM" id="SSF52540">
    <property type="entry name" value="P-loop containing nucleoside triphosphate hydrolases"/>
    <property type="match status" value="1"/>
</dbReference>
<dbReference type="InterPro" id="IPR050093">
    <property type="entry name" value="ABC_SmlMolc_Importer"/>
</dbReference>
<dbReference type="Pfam" id="PF08402">
    <property type="entry name" value="TOBE_2"/>
    <property type="match status" value="1"/>
</dbReference>
<protein>
    <submittedName>
        <fullName evidence="5">Fe3+/spermidine/putrescine ABC transporter ATP-binding protein</fullName>
    </submittedName>
</protein>
<keyword evidence="1" id="KW-0813">Transport</keyword>
<dbReference type="InterPro" id="IPR027417">
    <property type="entry name" value="P-loop_NTPase"/>
</dbReference>
<dbReference type="InterPro" id="IPR003593">
    <property type="entry name" value="AAA+_ATPase"/>
</dbReference>
<organism evidence="5 6">
    <name type="scientific">Agaricicola taiwanensis</name>
    <dbReference type="NCBI Taxonomy" id="591372"/>
    <lineage>
        <taxon>Bacteria</taxon>
        <taxon>Pseudomonadati</taxon>
        <taxon>Pseudomonadota</taxon>
        <taxon>Alphaproteobacteria</taxon>
        <taxon>Rhodobacterales</taxon>
        <taxon>Paracoccaceae</taxon>
        <taxon>Agaricicola</taxon>
    </lineage>
</organism>
<dbReference type="InterPro" id="IPR013611">
    <property type="entry name" value="Transp-assoc_OB_typ2"/>
</dbReference>
<dbReference type="PANTHER" id="PTHR42781">
    <property type="entry name" value="SPERMIDINE/PUTRESCINE IMPORT ATP-BINDING PROTEIN POTA"/>
    <property type="match status" value="1"/>
</dbReference>
<dbReference type="PROSITE" id="PS00211">
    <property type="entry name" value="ABC_TRANSPORTER_1"/>
    <property type="match status" value="1"/>
</dbReference>
<keyword evidence="2" id="KW-0547">Nucleotide-binding</keyword>
<evidence type="ECO:0000256" key="3">
    <source>
        <dbReference type="ARBA" id="ARBA00022840"/>
    </source>
</evidence>
<evidence type="ECO:0000256" key="1">
    <source>
        <dbReference type="ARBA" id="ARBA00022448"/>
    </source>
</evidence>
<dbReference type="Gene3D" id="3.40.50.300">
    <property type="entry name" value="P-loop containing nucleotide triphosphate hydrolases"/>
    <property type="match status" value="1"/>
</dbReference>
<evidence type="ECO:0000313" key="6">
    <source>
        <dbReference type="Proteomes" id="UP000602745"/>
    </source>
</evidence>
<dbReference type="PROSITE" id="PS50893">
    <property type="entry name" value="ABC_TRANSPORTER_2"/>
    <property type="match status" value="1"/>
</dbReference>
<dbReference type="Pfam" id="PF00005">
    <property type="entry name" value="ABC_tran"/>
    <property type="match status" value="1"/>
</dbReference>
<evidence type="ECO:0000259" key="4">
    <source>
        <dbReference type="PROSITE" id="PS50893"/>
    </source>
</evidence>
<proteinExistence type="predicted"/>
<dbReference type="GO" id="GO:0016887">
    <property type="term" value="F:ATP hydrolysis activity"/>
    <property type="evidence" value="ECO:0007669"/>
    <property type="project" value="InterPro"/>
</dbReference>
<dbReference type="GO" id="GO:0015697">
    <property type="term" value="P:quaternary ammonium group transport"/>
    <property type="evidence" value="ECO:0007669"/>
    <property type="project" value="UniProtKB-ARBA"/>
</dbReference>
<accession>A0A8J2YN87</accession>